<proteinExistence type="predicted"/>
<feature type="region of interest" description="Disordered" evidence="1">
    <location>
        <begin position="251"/>
        <end position="286"/>
    </location>
</feature>
<name>A0A8K0NLR4_9TREE</name>
<protein>
    <submittedName>
        <fullName evidence="2">Uncharacterized protein</fullName>
    </submittedName>
</protein>
<organism evidence="2 3">
    <name type="scientific">Filobasidium floriforme</name>
    <dbReference type="NCBI Taxonomy" id="5210"/>
    <lineage>
        <taxon>Eukaryota</taxon>
        <taxon>Fungi</taxon>
        <taxon>Dikarya</taxon>
        <taxon>Basidiomycota</taxon>
        <taxon>Agaricomycotina</taxon>
        <taxon>Tremellomycetes</taxon>
        <taxon>Filobasidiales</taxon>
        <taxon>Filobasidiaceae</taxon>
        <taxon>Filobasidium</taxon>
    </lineage>
</organism>
<evidence type="ECO:0000313" key="3">
    <source>
        <dbReference type="Proteomes" id="UP000812966"/>
    </source>
</evidence>
<keyword evidence="3" id="KW-1185">Reference proteome</keyword>
<evidence type="ECO:0000313" key="2">
    <source>
        <dbReference type="EMBL" id="KAG7527541.1"/>
    </source>
</evidence>
<comment type="caution">
    <text evidence="2">The sequence shown here is derived from an EMBL/GenBank/DDBJ whole genome shotgun (WGS) entry which is preliminary data.</text>
</comment>
<dbReference type="AlphaFoldDB" id="A0A8K0NLR4"/>
<accession>A0A8K0NLR4</accession>
<dbReference type="EMBL" id="JABELV010000269">
    <property type="protein sequence ID" value="KAG7527541.1"/>
    <property type="molecule type" value="Genomic_DNA"/>
</dbReference>
<sequence>MSWLCKPGKDLFDSFKDRFSPDELQKVNDPQAPSWQKREARRSIELKYGLDAARLADRAIQAAQHAERQKNLQIWTARQARQRAKLAMEVVRDQEKVLDLARAEAQRLSEIAGVEEEVIQLTTRVYEDMRQEADERFDEFYSAAKKGKIIDMASPLSIYPSHNEGQWEKAFCRTLEDPIHPSSEVVCFQPVGRSSIDLDLSRRRARPSLFLLLDHPVPAVRGESVPPRIPNLADFMTFLWYSKSSWRPRAVSKHRHSELREKESARREPDRPTQLSIRRDRRGRVG</sequence>
<evidence type="ECO:0000256" key="1">
    <source>
        <dbReference type="SAM" id="MobiDB-lite"/>
    </source>
</evidence>
<feature type="compositionally biased region" description="Basic and acidic residues" evidence="1">
    <location>
        <begin position="258"/>
        <end position="271"/>
    </location>
</feature>
<reference evidence="2" key="1">
    <citation type="submission" date="2020-04" db="EMBL/GenBank/DDBJ databases">
        <title>Analysis of mating type loci in Filobasidium floriforme.</title>
        <authorList>
            <person name="Nowrousian M."/>
        </authorList>
    </citation>
    <scope>NUCLEOTIDE SEQUENCE</scope>
    <source>
        <strain evidence="2">CBS 6242</strain>
    </source>
</reference>
<gene>
    <name evidence="2" type="ORF">FFLO_06835</name>
</gene>
<dbReference type="Proteomes" id="UP000812966">
    <property type="component" value="Unassembled WGS sequence"/>
</dbReference>